<feature type="compositionally biased region" description="Basic and acidic residues" evidence="4">
    <location>
        <begin position="1"/>
        <end position="11"/>
    </location>
</feature>
<dbReference type="InterPro" id="IPR010031">
    <property type="entry name" value="FAD_lactone_oxidase-like"/>
</dbReference>
<dbReference type="InterPro" id="IPR016164">
    <property type="entry name" value="FAD-linked_Oxase-like_C"/>
</dbReference>
<feature type="region of interest" description="Disordered" evidence="4">
    <location>
        <begin position="1"/>
        <end position="31"/>
    </location>
</feature>
<evidence type="ECO:0000256" key="2">
    <source>
        <dbReference type="ARBA" id="ARBA00022827"/>
    </source>
</evidence>
<sequence length="505" mass="56850">MPEEKKTRNENFKSGLPDPDARAPSNDPASPGKGFVSGSAVRAAAFVLLTVLCILAYIRTGTPDQDPFLITDYSRLHPVKVERVVEGREEEQLVKLLEEARAKKLSVSVAGQRHSQGGHTFYKDGIVLDMTPFNRVLSFDPGARTIRVQAGATWKDVQDFVHPYGLAVKTMQSQNIFTVGGSVSINAHGRDIRNGSMISSVESFRLLTADGVIKEVSRTENADLFPYVLGGYGLFGVILDVTLTLAEDEVYRMTTEATRVEAFSTYFKERVKGSPDVRMSIARISVAPEHFLTDMYATLYTADPSLKLSEYNRLVTREYGVLPSKVLFHLNRSSDWGKNLFWALQKNYFSNRQDEIVSRNNAMRSESAFMEYREAGKNDLLQEYFIPVGEFAGFVDRLRSVLLEEDLNLLNITVRYVNRDEEAVLSYAQDDMLALVCLFNTSLSEEAQTRLKAGIRRIIDEVIRSGGTYYLPYAAYPSVEQFRTVYRGTSNFSVKKTRWTPVICL</sequence>
<dbReference type="SUPFAM" id="SSF55103">
    <property type="entry name" value="FAD-linked oxidases, C-terminal domain"/>
    <property type="match status" value="1"/>
</dbReference>
<evidence type="ECO:0000256" key="4">
    <source>
        <dbReference type="SAM" id="MobiDB-lite"/>
    </source>
</evidence>
<evidence type="ECO:0000313" key="7">
    <source>
        <dbReference type="Proteomes" id="UP001527202"/>
    </source>
</evidence>
<proteinExistence type="predicted"/>
<evidence type="ECO:0000313" key="6">
    <source>
        <dbReference type="EMBL" id="MCY9596810.1"/>
    </source>
</evidence>
<dbReference type="EMBL" id="JAMDMJ010000015">
    <property type="protein sequence ID" value="MCY9596810.1"/>
    <property type="molecule type" value="Genomic_DNA"/>
</dbReference>
<dbReference type="InterPro" id="IPR016166">
    <property type="entry name" value="FAD-bd_PCMH"/>
</dbReference>
<gene>
    <name evidence="6" type="ORF">M5X16_13600</name>
</gene>
<dbReference type="Proteomes" id="UP001527202">
    <property type="component" value="Unassembled WGS sequence"/>
</dbReference>
<dbReference type="PROSITE" id="PS51387">
    <property type="entry name" value="FAD_PCMH"/>
    <property type="match status" value="1"/>
</dbReference>
<evidence type="ECO:0000256" key="3">
    <source>
        <dbReference type="ARBA" id="ARBA00023002"/>
    </source>
</evidence>
<dbReference type="SUPFAM" id="SSF56176">
    <property type="entry name" value="FAD-binding/transporter-associated domain-like"/>
    <property type="match status" value="1"/>
</dbReference>
<name>A0ABT4FE82_9BACL</name>
<protein>
    <submittedName>
        <fullName evidence="6">FAD-binding oxidoreductase</fullName>
    </submittedName>
</protein>
<dbReference type="PANTHER" id="PTHR43762">
    <property type="entry name" value="L-GULONOLACTONE OXIDASE"/>
    <property type="match status" value="1"/>
</dbReference>
<organism evidence="6 7">
    <name type="scientific">Paenibacillus chitinolyticus</name>
    <dbReference type="NCBI Taxonomy" id="79263"/>
    <lineage>
        <taxon>Bacteria</taxon>
        <taxon>Bacillati</taxon>
        <taxon>Bacillota</taxon>
        <taxon>Bacilli</taxon>
        <taxon>Bacillales</taxon>
        <taxon>Paenibacillaceae</taxon>
        <taxon>Paenibacillus</taxon>
    </lineage>
</organism>
<keyword evidence="2" id="KW-0274">FAD</keyword>
<dbReference type="Gene3D" id="3.30.465.10">
    <property type="match status" value="1"/>
</dbReference>
<dbReference type="InterPro" id="IPR006094">
    <property type="entry name" value="Oxid_FAD_bind_N"/>
</dbReference>
<evidence type="ECO:0000259" key="5">
    <source>
        <dbReference type="PROSITE" id="PS51387"/>
    </source>
</evidence>
<comment type="caution">
    <text evidence="6">The sequence shown here is derived from an EMBL/GenBank/DDBJ whole genome shotgun (WGS) entry which is preliminary data.</text>
</comment>
<accession>A0ABT4FE82</accession>
<evidence type="ECO:0000256" key="1">
    <source>
        <dbReference type="ARBA" id="ARBA00022630"/>
    </source>
</evidence>
<keyword evidence="3" id="KW-0560">Oxidoreductase</keyword>
<dbReference type="InterPro" id="IPR016169">
    <property type="entry name" value="FAD-bd_PCMH_sub2"/>
</dbReference>
<feature type="domain" description="FAD-binding PCMH-type" evidence="5">
    <location>
        <begin position="76"/>
        <end position="248"/>
    </location>
</feature>
<keyword evidence="1" id="KW-0285">Flavoprotein</keyword>
<keyword evidence="7" id="KW-1185">Reference proteome</keyword>
<reference evidence="6 7" key="1">
    <citation type="submission" date="2022-05" db="EMBL/GenBank/DDBJ databases">
        <title>Genome Sequencing of Bee-Associated Microbes.</title>
        <authorList>
            <person name="Dunlap C."/>
        </authorList>
    </citation>
    <scope>NUCLEOTIDE SEQUENCE [LARGE SCALE GENOMIC DNA]</scope>
    <source>
        <strain evidence="6 7">NRRL B-23120</strain>
    </source>
</reference>
<dbReference type="PANTHER" id="PTHR43762:SF1">
    <property type="entry name" value="D-ARABINONO-1,4-LACTONE OXIDASE"/>
    <property type="match status" value="1"/>
</dbReference>
<dbReference type="InterPro" id="IPR036318">
    <property type="entry name" value="FAD-bd_PCMH-like_sf"/>
</dbReference>
<dbReference type="Pfam" id="PF01565">
    <property type="entry name" value="FAD_binding_4"/>
    <property type="match status" value="1"/>
</dbReference>